<keyword evidence="4" id="KW-0158">Chromosome</keyword>
<dbReference type="OMA" id="IAQFHPK"/>
<evidence type="ECO:0000313" key="11">
    <source>
        <dbReference type="Proteomes" id="UP000016924"/>
    </source>
</evidence>
<evidence type="ECO:0000256" key="7">
    <source>
        <dbReference type="ARBA" id="ARBA00023328"/>
    </source>
</evidence>
<evidence type="ECO:0000256" key="8">
    <source>
        <dbReference type="SAM" id="Coils"/>
    </source>
</evidence>
<evidence type="ECO:0000256" key="2">
    <source>
        <dbReference type="ARBA" id="ARBA00004584"/>
    </source>
</evidence>
<name>R7Z454_CONA1</name>
<evidence type="ECO:0000256" key="5">
    <source>
        <dbReference type="ARBA" id="ARBA00023054"/>
    </source>
</evidence>
<protein>
    <recommendedName>
        <fullName evidence="12">Centromere protein Cenp-K</fullName>
    </recommendedName>
</protein>
<feature type="region of interest" description="Disordered" evidence="9">
    <location>
        <begin position="165"/>
        <end position="200"/>
    </location>
</feature>
<proteinExistence type="inferred from homology"/>
<sequence>MERTDKVVLSNIQQYASEVRLAQEHQMDIDAPDRAAFEARLDQTVKELEDRVARQRAALDKLRASSSSVPTTPSTDPRKRLHQLHVIKAAYDRLTTAEPSLPSRDSTLPSLLATRNIQQTVSGTQAAIEADQKKLRLTQQDLQREQANLDDAEALTTALEKRVGHLRVQQREKEHRDPSQAAKNLSREKQKTKQRYGQETKGLRNALNDFINQHLAGMLAAEELGGPVVGDLIDLDDDLLAAGFTYQGKPKARAKTKENLQGADNQRRIDEFYEGAEQGGGNGPRSEKDAAAQEIQQLIDHLFEALLGEAGSGVYIELDRDSAAARFLVRAKVAQFHPKDAKRLRLVDFGRELDD</sequence>
<evidence type="ECO:0000256" key="4">
    <source>
        <dbReference type="ARBA" id="ARBA00022454"/>
    </source>
</evidence>
<dbReference type="eggNOG" id="ENOG502RXW1">
    <property type="taxonomic scope" value="Eukaryota"/>
</dbReference>
<evidence type="ECO:0000313" key="10">
    <source>
        <dbReference type="EMBL" id="EON68947.1"/>
    </source>
</evidence>
<comment type="similarity">
    <text evidence="3">Belongs to the CENP-K/MCM22 family.</text>
</comment>
<feature type="coiled-coil region" evidence="8">
    <location>
        <begin position="128"/>
        <end position="162"/>
    </location>
</feature>
<dbReference type="HOGENOM" id="CLU_048926_0_0_1"/>
<dbReference type="GO" id="GO:0051382">
    <property type="term" value="P:kinetochore assembly"/>
    <property type="evidence" value="ECO:0007669"/>
    <property type="project" value="InterPro"/>
</dbReference>
<dbReference type="RefSeq" id="XP_007784264.1">
    <property type="nucleotide sequence ID" value="XM_007786074.1"/>
</dbReference>
<accession>R7Z454</accession>
<evidence type="ECO:0000256" key="1">
    <source>
        <dbReference type="ARBA" id="ARBA00004123"/>
    </source>
</evidence>
<dbReference type="GO" id="GO:0000070">
    <property type="term" value="P:mitotic sister chromatid segregation"/>
    <property type="evidence" value="ECO:0007669"/>
    <property type="project" value="TreeGrafter"/>
</dbReference>
<comment type="subcellular location">
    <subcellularLocation>
        <location evidence="2">Chromosome</location>
        <location evidence="2">Centromere</location>
    </subcellularLocation>
    <subcellularLocation>
        <location evidence="1">Nucleus</location>
    </subcellularLocation>
</comment>
<dbReference type="PANTHER" id="PTHR14401">
    <property type="entry name" value="CENTROMERE PROTEIN K"/>
    <property type="match status" value="1"/>
</dbReference>
<evidence type="ECO:0000256" key="9">
    <source>
        <dbReference type="SAM" id="MobiDB-lite"/>
    </source>
</evidence>
<dbReference type="EMBL" id="JH767603">
    <property type="protein sequence ID" value="EON68947.1"/>
    <property type="molecule type" value="Genomic_DNA"/>
</dbReference>
<keyword evidence="6" id="KW-0539">Nucleus</keyword>
<dbReference type="Proteomes" id="UP000016924">
    <property type="component" value="Unassembled WGS sequence"/>
</dbReference>
<organism evidence="10 11">
    <name type="scientific">Coniosporium apollinis (strain CBS 100218)</name>
    <name type="common">Rock-inhabiting black yeast</name>
    <dbReference type="NCBI Taxonomy" id="1168221"/>
    <lineage>
        <taxon>Eukaryota</taxon>
        <taxon>Fungi</taxon>
        <taxon>Dikarya</taxon>
        <taxon>Ascomycota</taxon>
        <taxon>Pezizomycotina</taxon>
        <taxon>Dothideomycetes</taxon>
        <taxon>Dothideomycetes incertae sedis</taxon>
        <taxon>Coniosporium</taxon>
    </lineage>
</organism>
<evidence type="ECO:0000256" key="6">
    <source>
        <dbReference type="ARBA" id="ARBA00023242"/>
    </source>
</evidence>
<reference evidence="11" key="1">
    <citation type="submission" date="2012-06" db="EMBL/GenBank/DDBJ databases">
        <title>The genome sequence of Coniosporium apollinis CBS 100218.</title>
        <authorList>
            <consortium name="The Broad Institute Genome Sequencing Platform"/>
            <person name="Cuomo C."/>
            <person name="Gorbushina A."/>
            <person name="Noack S."/>
            <person name="Walker B."/>
            <person name="Young S.K."/>
            <person name="Zeng Q."/>
            <person name="Gargeya S."/>
            <person name="Fitzgerald M."/>
            <person name="Haas B."/>
            <person name="Abouelleil A."/>
            <person name="Alvarado L."/>
            <person name="Arachchi H.M."/>
            <person name="Berlin A.M."/>
            <person name="Chapman S.B."/>
            <person name="Goldberg J."/>
            <person name="Griggs A."/>
            <person name="Gujja S."/>
            <person name="Hansen M."/>
            <person name="Howarth C."/>
            <person name="Imamovic A."/>
            <person name="Larimer J."/>
            <person name="McCowan C."/>
            <person name="Montmayeur A."/>
            <person name="Murphy C."/>
            <person name="Neiman D."/>
            <person name="Pearson M."/>
            <person name="Priest M."/>
            <person name="Roberts A."/>
            <person name="Saif S."/>
            <person name="Shea T."/>
            <person name="Sisk P."/>
            <person name="Sykes S."/>
            <person name="Wortman J."/>
            <person name="Nusbaum C."/>
            <person name="Birren B."/>
        </authorList>
    </citation>
    <scope>NUCLEOTIDE SEQUENCE [LARGE SCALE GENOMIC DNA]</scope>
    <source>
        <strain evidence="11">CBS 100218</strain>
    </source>
</reference>
<evidence type="ECO:0000256" key="3">
    <source>
        <dbReference type="ARBA" id="ARBA00005795"/>
    </source>
</evidence>
<feature type="compositionally biased region" description="Basic and acidic residues" evidence="9">
    <location>
        <begin position="185"/>
        <end position="200"/>
    </location>
</feature>
<keyword evidence="11" id="KW-1185">Reference proteome</keyword>
<dbReference type="OrthoDB" id="9445768at2759"/>
<dbReference type="InterPro" id="IPR020993">
    <property type="entry name" value="Centromere_CenpK"/>
</dbReference>
<gene>
    <name evidence="10" type="ORF">W97_08205</name>
</gene>
<dbReference type="GeneID" id="19905516"/>
<dbReference type="AlphaFoldDB" id="R7Z454"/>
<dbReference type="PANTHER" id="PTHR14401:SF6">
    <property type="entry name" value="CENTROMERE PROTEIN K"/>
    <property type="match status" value="1"/>
</dbReference>
<keyword evidence="5 8" id="KW-0175">Coiled coil</keyword>
<dbReference type="GO" id="GO:0005634">
    <property type="term" value="C:nucleus"/>
    <property type="evidence" value="ECO:0007669"/>
    <property type="project" value="UniProtKB-SubCell"/>
</dbReference>
<dbReference type="STRING" id="1168221.R7Z454"/>
<dbReference type="GO" id="GO:0000775">
    <property type="term" value="C:chromosome, centromeric region"/>
    <property type="evidence" value="ECO:0007669"/>
    <property type="project" value="UniProtKB-SubCell"/>
</dbReference>
<feature type="compositionally biased region" description="Basic and acidic residues" evidence="9">
    <location>
        <begin position="165"/>
        <end position="178"/>
    </location>
</feature>
<keyword evidence="7" id="KW-0137">Centromere</keyword>
<evidence type="ECO:0008006" key="12">
    <source>
        <dbReference type="Google" id="ProtNLM"/>
    </source>
</evidence>
<feature type="coiled-coil region" evidence="8">
    <location>
        <begin position="38"/>
        <end position="65"/>
    </location>
</feature>